<dbReference type="PaxDb" id="6945-B7P2U3"/>
<dbReference type="EMBL" id="ABJB010769345">
    <property type="status" value="NOT_ANNOTATED_CDS"/>
    <property type="molecule type" value="Genomic_DNA"/>
</dbReference>
<dbReference type="HOGENOM" id="CLU_022662_0_0_1"/>
<dbReference type="EMBL" id="ABJB010570768">
    <property type="status" value="NOT_ANNOTATED_CDS"/>
    <property type="molecule type" value="Genomic_DNA"/>
</dbReference>
<dbReference type="EMBL" id="ABJB010573492">
    <property type="status" value="NOT_ANNOTATED_CDS"/>
    <property type="molecule type" value="Genomic_DNA"/>
</dbReference>
<reference evidence="4" key="2">
    <citation type="submission" date="2020-05" db="UniProtKB">
        <authorList>
            <consortium name="EnsemblMetazoa"/>
        </authorList>
    </citation>
    <scope>IDENTIFICATION</scope>
    <source>
        <strain evidence="4">wikel</strain>
    </source>
</reference>
<evidence type="ECO:0000313" key="3">
    <source>
        <dbReference type="EMBL" id="EEC00915.1"/>
    </source>
</evidence>
<keyword evidence="3" id="KW-0808">Transferase</keyword>
<evidence type="ECO:0000259" key="2">
    <source>
        <dbReference type="PROSITE" id="PS50132"/>
    </source>
</evidence>
<evidence type="ECO:0000313" key="5">
    <source>
        <dbReference type="Proteomes" id="UP000001555"/>
    </source>
</evidence>
<dbReference type="AlphaFoldDB" id="B7P2U3"/>
<dbReference type="PANTHER" id="PTHR13155:SF1">
    <property type="entry name" value="A-KINASE ANCHOR PROTEIN 10, MITOCHONDRIAL"/>
    <property type="match status" value="1"/>
</dbReference>
<keyword evidence="3" id="KW-0418">Kinase</keyword>
<accession>B7P2U3</accession>
<dbReference type="STRING" id="6945.B7P2U3"/>
<dbReference type="InterPro" id="IPR044926">
    <property type="entry name" value="RGS_subdomain_2"/>
</dbReference>
<dbReference type="EMBL" id="ABJB010520862">
    <property type="status" value="NOT_ANNOTATED_CDS"/>
    <property type="molecule type" value="Genomic_DNA"/>
</dbReference>
<dbReference type="OrthoDB" id="5584247at2759"/>
<dbReference type="GO" id="GO:0005739">
    <property type="term" value="C:mitochondrion"/>
    <property type="evidence" value="ECO:0000318"/>
    <property type="project" value="GO_Central"/>
</dbReference>
<keyword evidence="5" id="KW-1185">Reference proteome</keyword>
<dbReference type="InterPro" id="IPR052246">
    <property type="entry name" value="Cell_Polariz_PKAAnc"/>
</dbReference>
<evidence type="ECO:0000313" key="4">
    <source>
        <dbReference type="EnsemblMetazoa" id="ISCW000072-PA"/>
    </source>
</evidence>
<name>B7P2U3_IXOSC</name>
<dbReference type="EnsemblMetazoa" id="ISCW000072-RA">
    <property type="protein sequence ID" value="ISCW000072-PA"/>
    <property type="gene ID" value="ISCW000072"/>
</dbReference>
<dbReference type="PANTHER" id="PTHR13155">
    <property type="entry name" value="A-KINASE ANCHOR PROTEINS"/>
    <property type="match status" value="1"/>
</dbReference>
<organism>
    <name type="scientific">Ixodes scapularis</name>
    <name type="common">Black-legged tick</name>
    <name type="synonym">Deer tick</name>
    <dbReference type="NCBI Taxonomy" id="6945"/>
    <lineage>
        <taxon>Eukaryota</taxon>
        <taxon>Metazoa</taxon>
        <taxon>Ecdysozoa</taxon>
        <taxon>Arthropoda</taxon>
        <taxon>Chelicerata</taxon>
        <taxon>Arachnida</taxon>
        <taxon>Acari</taxon>
        <taxon>Parasitiformes</taxon>
        <taxon>Ixodida</taxon>
        <taxon>Ixodoidea</taxon>
        <taxon>Ixodidae</taxon>
        <taxon>Ixodinae</taxon>
        <taxon>Ixodes</taxon>
    </lineage>
</organism>
<dbReference type="SUPFAM" id="SSF48097">
    <property type="entry name" value="Regulator of G-protein signaling, RGS"/>
    <property type="match status" value="2"/>
</dbReference>
<feature type="compositionally biased region" description="Basic and acidic residues" evidence="1">
    <location>
        <begin position="103"/>
        <end position="118"/>
    </location>
</feature>
<dbReference type="FunFam" id="1.10.167.10:FF:000005">
    <property type="entry name" value="Putative A-kinase anchor protein 10 mitochondrial"/>
    <property type="match status" value="1"/>
</dbReference>
<feature type="region of interest" description="Disordered" evidence="1">
    <location>
        <begin position="93"/>
        <end position="118"/>
    </location>
</feature>
<evidence type="ECO:0000256" key="1">
    <source>
        <dbReference type="SAM" id="MobiDB-lite"/>
    </source>
</evidence>
<dbReference type="VEuPathDB" id="VectorBase:ISCP_031833"/>
<feature type="domain" description="RGS" evidence="2">
    <location>
        <begin position="258"/>
        <end position="383"/>
    </location>
</feature>
<dbReference type="InterPro" id="IPR016137">
    <property type="entry name" value="RGS"/>
</dbReference>
<dbReference type="VEuPathDB" id="VectorBase:ISCW000072"/>
<dbReference type="GO" id="GO:0005886">
    <property type="term" value="C:plasma membrane"/>
    <property type="evidence" value="ECO:0000318"/>
    <property type="project" value="GO_Central"/>
</dbReference>
<dbReference type="EMBL" id="ABJB010254055">
    <property type="status" value="NOT_ANNOTATED_CDS"/>
    <property type="molecule type" value="Genomic_DNA"/>
</dbReference>
<dbReference type="Pfam" id="PF00615">
    <property type="entry name" value="RGS"/>
    <property type="match status" value="1"/>
</dbReference>
<dbReference type="EMBL" id="DS624596">
    <property type="protein sequence ID" value="EEC00915.1"/>
    <property type="molecule type" value="Genomic_DNA"/>
</dbReference>
<dbReference type="GO" id="GO:0008104">
    <property type="term" value="P:intracellular protein localization"/>
    <property type="evidence" value="ECO:0000318"/>
    <property type="project" value="GO_Central"/>
</dbReference>
<feature type="domain" description="RGS" evidence="2">
    <location>
        <begin position="29"/>
        <end position="68"/>
    </location>
</feature>
<dbReference type="GO" id="GO:0016301">
    <property type="term" value="F:kinase activity"/>
    <property type="evidence" value="ECO:0007669"/>
    <property type="project" value="UniProtKB-KW"/>
</dbReference>
<dbReference type="VEuPathDB" id="VectorBase:ISCI000072"/>
<reference evidence="3 5" key="1">
    <citation type="submission" date="2008-03" db="EMBL/GenBank/DDBJ databases">
        <title>Annotation of Ixodes scapularis.</title>
        <authorList>
            <consortium name="Ixodes scapularis Genome Project Consortium"/>
            <person name="Caler E."/>
            <person name="Hannick L.I."/>
            <person name="Bidwell S."/>
            <person name="Joardar V."/>
            <person name="Thiagarajan M."/>
            <person name="Amedeo P."/>
            <person name="Galinsky K.J."/>
            <person name="Schobel S."/>
            <person name="Inman J."/>
            <person name="Hostetler J."/>
            <person name="Miller J."/>
            <person name="Hammond M."/>
            <person name="Megy K."/>
            <person name="Lawson D."/>
            <person name="Kodira C."/>
            <person name="Sutton G."/>
            <person name="Meyer J."/>
            <person name="Hill C.A."/>
            <person name="Birren B."/>
            <person name="Nene V."/>
            <person name="Collins F."/>
            <person name="Alarcon-Chaidez F."/>
            <person name="Wikel S."/>
            <person name="Strausberg R."/>
        </authorList>
    </citation>
    <scope>NUCLEOTIDE SEQUENCE [LARGE SCALE GENOMIC DNA]</scope>
    <source>
        <strain evidence="5">Wikel</strain>
        <strain evidence="3">Wikel colony</strain>
    </source>
</reference>
<sequence>MVMLAIRRTTEQEYDPNLCMRTKSRLSKTLEEVLSDNGALAYLIQFAEEHGTKPLVTFWMEAESFRSSCLLRSPPCLRRSPSPGRRPDKFLRQARAHKGGTPTHDDGRCGATEEKSSGDCRLVDSLPGTRVPAVGAELDGGEALAEAGLAEGGAGGLLSCGATDGASTVSPATEGDASLSKVARRADGCAVAENGTDIRLPAMRRNNSISHDHVEPDCFLPAQEFVVSQMQKDVFPIFLRSSYNCKHQVDVLTSGNVSLADILYNDSALFYFMEYMEQEQSRHLVDFLLMADNFRNHLLAEGHYDGQQAQEDAMVIYDKYFSLQATTSLGFSDAVRLEVEMNICQEEGPLPSCFEKPVMILMQHLEKNHLKQFLSSQLYVKYISECIVTIQTANSDTDCMRRKKRSGSDSSSSDLSLASQTTNTLLAMDGKQPGTPVSGARRILRNIEGSDMKIDTGQFNPDSLWKRSLAGKLQMAHVNHLGKVTTDLSLNLTGNQALISPKLSRN</sequence>
<protein>
    <submittedName>
        <fullName evidence="3 4">A-kinase anchor protein, putative</fullName>
    </submittedName>
</protein>
<dbReference type="InParanoid" id="B7P2U3"/>
<dbReference type="CDD" id="cd08721">
    <property type="entry name" value="RGS_AKAP2_2"/>
    <property type="match status" value="1"/>
</dbReference>
<dbReference type="FunCoup" id="B7P2U3">
    <property type="interactions" value="1535"/>
</dbReference>
<proteinExistence type="predicted"/>
<dbReference type="SMART" id="SM00315">
    <property type="entry name" value="RGS"/>
    <property type="match status" value="2"/>
</dbReference>
<dbReference type="InterPro" id="IPR036305">
    <property type="entry name" value="RGS_sf"/>
</dbReference>
<dbReference type="Proteomes" id="UP000001555">
    <property type="component" value="Unassembled WGS sequence"/>
</dbReference>
<dbReference type="PROSITE" id="PS50132">
    <property type="entry name" value="RGS"/>
    <property type="match status" value="2"/>
</dbReference>
<dbReference type="Gene3D" id="1.10.167.10">
    <property type="entry name" value="Regulator of G-protein Signalling 4, domain 2"/>
    <property type="match status" value="2"/>
</dbReference>
<gene>
    <name evidence="3" type="ORF">IscW_ISCW000072</name>
</gene>